<dbReference type="InterPro" id="IPR020846">
    <property type="entry name" value="MFS_dom"/>
</dbReference>
<dbReference type="PROSITE" id="PS00216">
    <property type="entry name" value="SUGAR_TRANSPORT_1"/>
    <property type="match status" value="1"/>
</dbReference>
<dbReference type="Proteomes" id="UP001525379">
    <property type="component" value="Unassembled WGS sequence"/>
</dbReference>
<dbReference type="PANTHER" id="PTHR43528:SF1">
    <property type="entry name" value="ALPHA-KETOGLUTARATE PERMEASE"/>
    <property type="match status" value="1"/>
</dbReference>
<feature type="transmembrane region" description="Helical" evidence="8">
    <location>
        <begin position="118"/>
        <end position="142"/>
    </location>
</feature>
<dbReference type="PROSITE" id="PS00217">
    <property type="entry name" value="SUGAR_TRANSPORT_2"/>
    <property type="match status" value="1"/>
</dbReference>
<feature type="transmembrane region" description="Helical" evidence="8">
    <location>
        <begin position="94"/>
        <end position="112"/>
    </location>
</feature>
<dbReference type="InterPro" id="IPR036259">
    <property type="entry name" value="MFS_trans_sf"/>
</dbReference>
<feature type="transmembrane region" description="Helical" evidence="8">
    <location>
        <begin position="379"/>
        <end position="400"/>
    </location>
</feature>
<dbReference type="SUPFAM" id="SSF103473">
    <property type="entry name" value="MFS general substrate transporter"/>
    <property type="match status" value="1"/>
</dbReference>
<proteinExistence type="predicted"/>
<comment type="caution">
    <text evidence="10">The sequence shown here is derived from an EMBL/GenBank/DDBJ whole genome shotgun (WGS) entry which is preliminary data.</text>
</comment>
<feature type="transmembrane region" description="Helical" evidence="8">
    <location>
        <begin position="62"/>
        <end position="82"/>
    </location>
</feature>
<evidence type="ECO:0000256" key="3">
    <source>
        <dbReference type="ARBA" id="ARBA00022475"/>
    </source>
</evidence>
<name>A0ABT2HXF8_9MICO</name>
<dbReference type="InterPro" id="IPR005828">
    <property type="entry name" value="MFS_sugar_transport-like"/>
</dbReference>
<feature type="transmembrane region" description="Helical" evidence="8">
    <location>
        <begin position="163"/>
        <end position="182"/>
    </location>
</feature>
<keyword evidence="7 8" id="KW-0472">Membrane</keyword>
<evidence type="ECO:0000256" key="1">
    <source>
        <dbReference type="ARBA" id="ARBA00004651"/>
    </source>
</evidence>
<evidence type="ECO:0000256" key="5">
    <source>
        <dbReference type="ARBA" id="ARBA00022847"/>
    </source>
</evidence>
<reference evidence="10 11" key="1">
    <citation type="submission" date="2022-04" db="EMBL/GenBank/DDBJ databases">
        <title>Human microbiome associated bacterial genomes.</title>
        <authorList>
            <person name="Sandstrom S."/>
            <person name="Salamzade R."/>
            <person name="Kalan L.R."/>
        </authorList>
    </citation>
    <scope>NUCLEOTIDE SEQUENCE [LARGE SCALE GENOMIC DNA]</scope>
    <source>
        <strain evidence="11">p3-SID1799</strain>
    </source>
</reference>
<feature type="transmembrane region" description="Helical" evidence="8">
    <location>
        <begin position="194"/>
        <end position="213"/>
    </location>
</feature>
<gene>
    <name evidence="10" type="ORF">M3D15_06645</name>
</gene>
<evidence type="ECO:0000256" key="4">
    <source>
        <dbReference type="ARBA" id="ARBA00022692"/>
    </source>
</evidence>
<dbReference type="InterPro" id="IPR051084">
    <property type="entry name" value="H+-coupled_symporters"/>
</dbReference>
<comment type="subcellular location">
    <subcellularLocation>
        <location evidence="1">Cell membrane</location>
        <topology evidence="1">Multi-pass membrane protein</topology>
    </subcellularLocation>
</comment>
<keyword evidence="4 8" id="KW-0812">Transmembrane</keyword>
<keyword evidence="5" id="KW-0769">Symport</keyword>
<dbReference type="PROSITE" id="PS50850">
    <property type="entry name" value="MFS"/>
    <property type="match status" value="1"/>
</dbReference>
<feature type="transmembrane region" description="Helical" evidence="8">
    <location>
        <begin position="251"/>
        <end position="270"/>
    </location>
</feature>
<dbReference type="PANTHER" id="PTHR43528">
    <property type="entry name" value="ALPHA-KETOGLUTARATE PERMEASE"/>
    <property type="match status" value="1"/>
</dbReference>
<dbReference type="RefSeq" id="WP_260104292.1">
    <property type="nucleotide sequence ID" value="NZ_JALXSQ010000022.1"/>
</dbReference>
<dbReference type="Pfam" id="PF00083">
    <property type="entry name" value="Sugar_tr"/>
    <property type="match status" value="2"/>
</dbReference>
<evidence type="ECO:0000256" key="7">
    <source>
        <dbReference type="ARBA" id="ARBA00023136"/>
    </source>
</evidence>
<feature type="transmembrane region" description="Helical" evidence="8">
    <location>
        <begin position="290"/>
        <end position="310"/>
    </location>
</feature>
<dbReference type="Gene3D" id="1.20.1250.20">
    <property type="entry name" value="MFS general substrate transporter like domains"/>
    <property type="match status" value="1"/>
</dbReference>
<keyword evidence="2" id="KW-0813">Transport</keyword>
<dbReference type="InterPro" id="IPR005829">
    <property type="entry name" value="Sugar_transporter_CS"/>
</dbReference>
<feature type="domain" description="Major facilitator superfamily (MFS) profile" evidence="9">
    <location>
        <begin position="23"/>
        <end position="434"/>
    </location>
</feature>
<feature type="transmembrane region" description="Helical" evidence="8">
    <location>
        <begin position="412"/>
        <end position="431"/>
    </location>
</feature>
<evidence type="ECO:0000313" key="11">
    <source>
        <dbReference type="Proteomes" id="UP001525379"/>
    </source>
</evidence>
<sequence length="464" mass="50485">MTTSAATPRALRTPQTTGRAIANTLKGSLGNLVEWYDVYTYSVFQAYFKASFFPKDDPNSDIWVWAGFAVTFLARPLGAWFFGRFADRRGRRAALTLSVSVMALGSLTIALLPTREAIGMWAAAALMLLRLIQGFATGGEYASSATYMSETATARRRGFFSSFQYVTLVGGHVLAQLTLLVLQSFMGKQGLEDGGWRIPFFIGAVAAMIVLWLRSSMDETLSTGSIEAVKSGAARGAGSVIELVKHYWKPMLVCFLFTAGGTIAFYTYSISGPAIIKSTFQDADPMIANWINLGTLTFLMLLQPIGGLLSDRLGRKTVFMFFGITALVWTPIVIALLPQQTDPAMAAFLISVSYVFLTGYTSINAIFKAELFPAHVRALGVGLSYGISNSIFGGTAPMLYEWAKKADTIPVFTGLVMAAILATLITTILVMRNRAASHLDVEQGHATTIGERVDFDREEMLVRS</sequence>
<keyword evidence="6 8" id="KW-1133">Transmembrane helix</keyword>
<evidence type="ECO:0000256" key="6">
    <source>
        <dbReference type="ARBA" id="ARBA00022989"/>
    </source>
</evidence>
<feature type="transmembrane region" description="Helical" evidence="8">
    <location>
        <begin position="317"/>
        <end position="338"/>
    </location>
</feature>
<evidence type="ECO:0000313" key="10">
    <source>
        <dbReference type="EMBL" id="MCT2043008.1"/>
    </source>
</evidence>
<organism evidence="10 11">
    <name type="scientific">Pseudoclavibacter albus</name>
    <dbReference type="NCBI Taxonomy" id="272241"/>
    <lineage>
        <taxon>Bacteria</taxon>
        <taxon>Bacillati</taxon>
        <taxon>Actinomycetota</taxon>
        <taxon>Actinomycetes</taxon>
        <taxon>Micrococcales</taxon>
        <taxon>Microbacteriaceae</taxon>
        <taxon>Pseudoclavibacter</taxon>
    </lineage>
</organism>
<protein>
    <submittedName>
        <fullName evidence="10">MFS transporter</fullName>
    </submittedName>
</protein>
<dbReference type="EMBL" id="JALXSQ010000022">
    <property type="protein sequence ID" value="MCT2043008.1"/>
    <property type="molecule type" value="Genomic_DNA"/>
</dbReference>
<feature type="transmembrane region" description="Helical" evidence="8">
    <location>
        <begin position="344"/>
        <end position="367"/>
    </location>
</feature>
<keyword evidence="11" id="KW-1185">Reference proteome</keyword>
<evidence type="ECO:0000256" key="8">
    <source>
        <dbReference type="SAM" id="Phobius"/>
    </source>
</evidence>
<keyword evidence="3" id="KW-1003">Cell membrane</keyword>
<accession>A0ABT2HXF8</accession>
<evidence type="ECO:0000256" key="2">
    <source>
        <dbReference type="ARBA" id="ARBA00022448"/>
    </source>
</evidence>
<evidence type="ECO:0000259" key="9">
    <source>
        <dbReference type="PROSITE" id="PS50850"/>
    </source>
</evidence>